<organism evidence="2 3">
    <name type="scientific">Pelomonas margarita</name>
    <dbReference type="NCBI Taxonomy" id="3299031"/>
    <lineage>
        <taxon>Bacteria</taxon>
        <taxon>Pseudomonadati</taxon>
        <taxon>Pseudomonadota</taxon>
        <taxon>Betaproteobacteria</taxon>
        <taxon>Burkholderiales</taxon>
        <taxon>Sphaerotilaceae</taxon>
        <taxon>Roseateles</taxon>
    </lineage>
</organism>
<feature type="non-terminal residue" evidence="2">
    <location>
        <position position="88"/>
    </location>
</feature>
<feature type="domain" description="Transposase InsH N-terminal" evidence="1">
    <location>
        <begin position="32"/>
        <end position="85"/>
    </location>
</feature>
<sequence>APLFARKARMGKSREDADMFGPTLVVAAGGVSRAGRPRLPIRLMVSLLYLKHAFNESDESVVERWSENVVWQLFSGMEYYQSKLPCDA</sequence>
<dbReference type="PANTHER" id="PTHR33803:SF3">
    <property type="entry name" value="BLL1974 PROTEIN"/>
    <property type="match status" value="1"/>
</dbReference>
<reference evidence="2 3" key="1">
    <citation type="submission" date="2024-08" db="EMBL/GenBank/DDBJ databases">
        <authorList>
            <person name="Lu H."/>
        </authorList>
    </citation>
    <scope>NUCLEOTIDE SEQUENCE [LARGE SCALE GENOMIC DNA]</scope>
    <source>
        <strain evidence="2 3">LKC17W</strain>
    </source>
</reference>
<evidence type="ECO:0000313" key="2">
    <source>
        <dbReference type="EMBL" id="MFG6443623.1"/>
    </source>
</evidence>
<dbReference type="PANTHER" id="PTHR33803">
    <property type="entry name" value="IS1478 TRANSPOSASE"/>
    <property type="match status" value="1"/>
</dbReference>
<gene>
    <name evidence="2" type="ORF">ACG0Z3_23355</name>
</gene>
<protein>
    <submittedName>
        <fullName evidence="2">Transposase</fullName>
    </submittedName>
</protein>
<dbReference type="RefSeq" id="WP_394402468.1">
    <property type="nucleotide sequence ID" value="NZ_JBIGHW010000086.1"/>
</dbReference>
<keyword evidence="3" id="KW-1185">Reference proteome</keyword>
<comment type="caution">
    <text evidence="2">The sequence shown here is derived from an EMBL/GenBank/DDBJ whole genome shotgun (WGS) entry which is preliminary data.</text>
</comment>
<accession>A0ABW7FQJ0</accession>
<dbReference type="Proteomes" id="UP001606301">
    <property type="component" value="Unassembled WGS sequence"/>
</dbReference>
<dbReference type="Pfam" id="PF05598">
    <property type="entry name" value="DUF772"/>
    <property type="match status" value="1"/>
</dbReference>
<dbReference type="EMBL" id="JBIGHW010000086">
    <property type="protein sequence ID" value="MFG6443623.1"/>
    <property type="molecule type" value="Genomic_DNA"/>
</dbReference>
<feature type="non-terminal residue" evidence="2">
    <location>
        <position position="1"/>
    </location>
</feature>
<name>A0ABW7FQJ0_9BURK</name>
<evidence type="ECO:0000313" key="3">
    <source>
        <dbReference type="Proteomes" id="UP001606301"/>
    </source>
</evidence>
<dbReference type="InterPro" id="IPR008490">
    <property type="entry name" value="Transposase_InsH_N"/>
</dbReference>
<proteinExistence type="predicted"/>
<evidence type="ECO:0000259" key="1">
    <source>
        <dbReference type="Pfam" id="PF05598"/>
    </source>
</evidence>